<dbReference type="EMBL" id="BJFL01000002">
    <property type="protein sequence ID" value="GDY29024.1"/>
    <property type="molecule type" value="Genomic_DNA"/>
</dbReference>
<keyword evidence="1" id="KW-0812">Transmembrane</keyword>
<dbReference type="AlphaFoldDB" id="A0A4D4J0X5"/>
<reference evidence="3" key="1">
    <citation type="submission" date="2019-04" db="EMBL/GenBank/DDBJ databases">
        <title>Draft genome sequence of Pseudonocardiaceae bacterium SL3-2-4.</title>
        <authorList>
            <person name="Ningsih F."/>
            <person name="Yokota A."/>
            <person name="Sakai Y."/>
            <person name="Nanatani K."/>
            <person name="Yabe S."/>
            <person name="Oetari A."/>
            <person name="Sjamsuridzal W."/>
        </authorList>
    </citation>
    <scope>NUCLEOTIDE SEQUENCE [LARGE SCALE GENOMIC DNA]</scope>
    <source>
        <strain evidence="3">SL3-2-4</strain>
    </source>
</reference>
<evidence type="ECO:0000313" key="3">
    <source>
        <dbReference type="Proteomes" id="UP000298860"/>
    </source>
</evidence>
<keyword evidence="1" id="KW-1133">Transmembrane helix</keyword>
<gene>
    <name evidence="2" type="ORF">GTS_06570</name>
</gene>
<organism evidence="2 3">
    <name type="scientific">Gandjariella thermophila</name>
    <dbReference type="NCBI Taxonomy" id="1931992"/>
    <lineage>
        <taxon>Bacteria</taxon>
        <taxon>Bacillati</taxon>
        <taxon>Actinomycetota</taxon>
        <taxon>Actinomycetes</taxon>
        <taxon>Pseudonocardiales</taxon>
        <taxon>Pseudonocardiaceae</taxon>
        <taxon>Gandjariella</taxon>
    </lineage>
</organism>
<protein>
    <submittedName>
        <fullName evidence="2">Uncharacterized protein</fullName>
    </submittedName>
</protein>
<proteinExistence type="predicted"/>
<feature type="transmembrane region" description="Helical" evidence="1">
    <location>
        <begin position="77"/>
        <end position="96"/>
    </location>
</feature>
<name>A0A4D4J0X5_9PSEU</name>
<evidence type="ECO:0000313" key="2">
    <source>
        <dbReference type="EMBL" id="GDY29024.1"/>
    </source>
</evidence>
<accession>A0A4D4J0X5</accession>
<feature type="transmembrane region" description="Helical" evidence="1">
    <location>
        <begin position="50"/>
        <end position="71"/>
    </location>
</feature>
<dbReference type="Proteomes" id="UP000298860">
    <property type="component" value="Unassembled WGS sequence"/>
</dbReference>
<comment type="caution">
    <text evidence="2">The sequence shown here is derived from an EMBL/GenBank/DDBJ whole genome shotgun (WGS) entry which is preliminary data.</text>
</comment>
<evidence type="ECO:0000256" key="1">
    <source>
        <dbReference type="SAM" id="Phobius"/>
    </source>
</evidence>
<keyword evidence="3" id="KW-1185">Reference proteome</keyword>
<sequence>MTRGGGIRTEPVTTIDGVWEEDGGRVSLRFLSTSWSSVPSPVTREVFRGWLIRAWWISLGVTVLGFLLYQVFSGWPWLWYLPAIVSVGMLAGWLCIRALGEAAGLLDDFFGIRRRLRRPVNRTRQMRQMPPETPRYVVNCASISRIWVDQRFLRATLTVRTVDGRGVTYRIYGPVAPGRLIGLVTDRIGRERIIRQDRARARR</sequence>
<keyword evidence="1" id="KW-0472">Membrane</keyword>